<evidence type="ECO:0000256" key="1">
    <source>
        <dbReference type="PROSITE-ProRule" id="PRU00285"/>
    </source>
</evidence>
<dbReference type="SUPFAM" id="SSF49764">
    <property type="entry name" value="HSP20-like chaperones"/>
    <property type="match status" value="1"/>
</dbReference>
<protein>
    <submittedName>
        <fullName evidence="5">Heat-shock protein Hsp20</fullName>
    </submittedName>
</protein>
<organism evidence="5 6">
    <name type="scientific">Mycolicibacterium iranicum</name>
    <name type="common">Mycobacterium iranicum</name>
    <dbReference type="NCBI Taxonomy" id="912594"/>
    <lineage>
        <taxon>Bacteria</taxon>
        <taxon>Bacillati</taxon>
        <taxon>Actinomycetota</taxon>
        <taxon>Actinomycetes</taxon>
        <taxon>Mycobacteriales</taxon>
        <taxon>Mycobacteriaceae</taxon>
        <taxon>Mycolicibacterium</taxon>
    </lineage>
</organism>
<dbReference type="CDD" id="cd06464">
    <property type="entry name" value="ACD_sHsps-like"/>
    <property type="match status" value="1"/>
</dbReference>
<dbReference type="InterPro" id="IPR008978">
    <property type="entry name" value="HSP20-like_chaperone"/>
</dbReference>
<evidence type="ECO:0000313" key="6">
    <source>
        <dbReference type="Proteomes" id="UP000193622"/>
    </source>
</evidence>
<dbReference type="Proteomes" id="UP000193622">
    <property type="component" value="Unassembled WGS sequence"/>
</dbReference>
<evidence type="ECO:0000313" key="5">
    <source>
        <dbReference type="EMBL" id="ORV85148.1"/>
    </source>
</evidence>
<feature type="region of interest" description="Disordered" evidence="3">
    <location>
        <begin position="79"/>
        <end position="105"/>
    </location>
</feature>
<dbReference type="InterPro" id="IPR002068">
    <property type="entry name" value="A-crystallin/Hsp20_dom"/>
</dbReference>
<dbReference type="AlphaFoldDB" id="A0A1X1WF25"/>
<name>A0A1X1WF25_MYCIR</name>
<sequence>MNKVATQRQSLPLLSELVELFDNLPSFPALRPLFEGRVIRVEDELHDDMYEIRAELPGVDPEEDIEVTVRDGRVTITAERSRPGDNCGRSEFNYGSFSRSLPLPDGADEDDVNAIYDRGILTVSVPLSDENRMEKHIEVVEIVGFEQDDDDDDDDLDDDRDDDDVEDADDDEVAHHHTNGNAEASDQREHSHHG</sequence>
<evidence type="ECO:0000256" key="3">
    <source>
        <dbReference type="SAM" id="MobiDB-lite"/>
    </source>
</evidence>
<dbReference type="PANTHER" id="PTHR11527">
    <property type="entry name" value="HEAT-SHOCK PROTEIN 20 FAMILY MEMBER"/>
    <property type="match status" value="1"/>
</dbReference>
<feature type="compositionally biased region" description="Basic and acidic residues" evidence="3">
    <location>
        <begin position="185"/>
        <end position="194"/>
    </location>
</feature>
<evidence type="ECO:0000256" key="2">
    <source>
        <dbReference type="RuleBase" id="RU003616"/>
    </source>
</evidence>
<dbReference type="Pfam" id="PF00011">
    <property type="entry name" value="HSP20"/>
    <property type="match status" value="1"/>
</dbReference>
<dbReference type="EMBL" id="LQPC01000043">
    <property type="protein sequence ID" value="ORV85148.1"/>
    <property type="molecule type" value="Genomic_DNA"/>
</dbReference>
<dbReference type="InterPro" id="IPR031107">
    <property type="entry name" value="Small_HSP"/>
</dbReference>
<proteinExistence type="inferred from homology"/>
<gene>
    <name evidence="5" type="ORF">AWC12_21195</name>
</gene>
<evidence type="ECO:0000259" key="4">
    <source>
        <dbReference type="PROSITE" id="PS01031"/>
    </source>
</evidence>
<comment type="similarity">
    <text evidence="1 2">Belongs to the small heat shock protein (HSP20) family.</text>
</comment>
<feature type="compositionally biased region" description="Acidic residues" evidence="3">
    <location>
        <begin position="146"/>
        <end position="172"/>
    </location>
</feature>
<feature type="region of interest" description="Disordered" evidence="3">
    <location>
        <begin position="143"/>
        <end position="194"/>
    </location>
</feature>
<dbReference type="PROSITE" id="PS01031">
    <property type="entry name" value="SHSP"/>
    <property type="match status" value="1"/>
</dbReference>
<comment type="caution">
    <text evidence="5">The sequence shown here is derived from an EMBL/GenBank/DDBJ whole genome shotgun (WGS) entry which is preliminary data.</text>
</comment>
<reference evidence="5 6" key="1">
    <citation type="submission" date="2016-01" db="EMBL/GenBank/DDBJ databases">
        <title>The new phylogeny of the genus Mycobacterium.</title>
        <authorList>
            <person name="Tarcisio F."/>
            <person name="Conor M."/>
            <person name="Antonella G."/>
            <person name="Elisabetta G."/>
            <person name="Giulia F.S."/>
            <person name="Sara T."/>
            <person name="Anna F."/>
            <person name="Clotilde B."/>
            <person name="Roberto B."/>
            <person name="Veronica D.S."/>
            <person name="Fabio R."/>
            <person name="Monica P."/>
            <person name="Olivier J."/>
            <person name="Enrico T."/>
            <person name="Nicola S."/>
        </authorList>
    </citation>
    <scope>NUCLEOTIDE SEQUENCE [LARGE SCALE GENOMIC DNA]</scope>
    <source>
        <strain evidence="5 6">DSM 45541</strain>
    </source>
</reference>
<accession>A0A1X1WF25</accession>
<dbReference type="Gene3D" id="2.60.40.790">
    <property type="match status" value="1"/>
</dbReference>
<feature type="domain" description="SHSP" evidence="4">
    <location>
        <begin position="32"/>
        <end position="143"/>
    </location>
</feature>